<dbReference type="InterPro" id="IPR011050">
    <property type="entry name" value="Pectin_lyase_fold/virulence"/>
</dbReference>
<dbReference type="InterPro" id="IPR000743">
    <property type="entry name" value="Glyco_hydro_28"/>
</dbReference>
<feature type="chain" id="PRO_5040188320" description="endo-polygalacturonase" evidence="14">
    <location>
        <begin position="21"/>
        <end position="433"/>
    </location>
</feature>
<evidence type="ECO:0000256" key="6">
    <source>
        <dbReference type="ARBA" id="ARBA00022729"/>
    </source>
</evidence>
<dbReference type="Gene3D" id="2.160.20.10">
    <property type="entry name" value="Single-stranded right-handed beta-helix, Pectin lyase-like"/>
    <property type="match status" value="1"/>
</dbReference>
<keyword evidence="5" id="KW-0964">Secreted</keyword>
<dbReference type="SUPFAM" id="SSF51126">
    <property type="entry name" value="Pectin lyase-like"/>
    <property type="match status" value="1"/>
</dbReference>
<evidence type="ECO:0000256" key="3">
    <source>
        <dbReference type="ARBA" id="ARBA00012736"/>
    </source>
</evidence>
<dbReference type="PROSITE" id="PS00502">
    <property type="entry name" value="POLYGALACTURONASE"/>
    <property type="match status" value="1"/>
</dbReference>
<keyword evidence="10" id="KW-0961">Cell wall biogenesis/degradation</keyword>
<dbReference type="EC" id="3.2.1.15" evidence="3"/>
<evidence type="ECO:0000256" key="2">
    <source>
        <dbReference type="ARBA" id="ARBA00008834"/>
    </source>
</evidence>
<dbReference type="InterPro" id="IPR012334">
    <property type="entry name" value="Pectin_lyas_fold"/>
</dbReference>
<evidence type="ECO:0000256" key="13">
    <source>
        <dbReference type="RuleBase" id="RU361169"/>
    </source>
</evidence>
<dbReference type="Pfam" id="PF00295">
    <property type="entry name" value="Glyco_hydro_28"/>
    <property type="match status" value="1"/>
</dbReference>
<feature type="active site" evidence="12">
    <location>
        <position position="262"/>
    </location>
</feature>
<comment type="subcellular location">
    <subcellularLocation>
        <location evidence="1">Secreted</location>
        <location evidence="1">Cell wall</location>
    </subcellularLocation>
</comment>
<keyword evidence="9 13" id="KW-0326">Glycosidase</keyword>
<evidence type="ECO:0000256" key="1">
    <source>
        <dbReference type="ARBA" id="ARBA00004191"/>
    </source>
</evidence>
<dbReference type="GO" id="GO:0005975">
    <property type="term" value="P:carbohydrate metabolic process"/>
    <property type="evidence" value="ECO:0007669"/>
    <property type="project" value="InterPro"/>
</dbReference>
<keyword evidence="6 14" id="KW-0732">Signal</keyword>
<evidence type="ECO:0000256" key="12">
    <source>
        <dbReference type="PROSITE-ProRule" id="PRU10052"/>
    </source>
</evidence>
<evidence type="ECO:0000256" key="8">
    <source>
        <dbReference type="ARBA" id="ARBA00022801"/>
    </source>
</evidence>
<dbReference type="GO" id="GO:0071555">
    <property type="term" value="P:cell wall organization"/>
    <property type="evidence" value="ECO:0007669"/>
    <property type="project" value="UniProtKB-KW"/>
</dbReference>
<evidence type="ECO:0000256" key="11">
    <source>
        <dbReference type="ARBA" id="ARBA00034074"/>
    </source>
</evidence>
<dbReference type="AlphaFoldDB" id="A0A9Q0J3P3"/>
<dbReference type="FunFam" id="2.160.20.10:FF:000032">
    <property type="entry name" value="Pectin lyase-like superfamily protein"/>
    <property type="match status" value="1"/>
</dbReference>
<sequence length="433" mass="46859">MGSFPNGVVALIVCVVVTSASLVCTHGFDSLLQLPQSGSARTRPRSSRVLHVGDFGAKGDGVANDTQAFIDAWEIACSFKRRTRIVIPAGYSFLVHPVTLGGPCKSRVTLDISGTILAPKDPASWKGLNPRKWLYFHGVNHLTVEGGGTINGQGWLWWAHSCKINRTNAITFHKCKDLKVWNLKVVYGQQMQISFTNCIRVVAVNLIVISPGFTPNTDGIHISSCRGVLVKDSIVRTGDDCISIVGHSSQIKIKNFVCGPGHGISIGSLGKSNSTSMVRDVIVDRALLSNTDNGVRIKTWQGGAGIATNMKFQDVLMENVSNPIIIDQYYCDSTLPCANQTSAVKVENISFVRIRGTSATEEAIIFSCSDDLPCEGLYLEDIHLVSHTGGITSSFCWQAYGSVQGVVYPPPCFSSCESFIKLPDSSYSLETFS</sequence>
<reference evidence="15" key="1">
    <citation type="submission" date="2022-02" db="EMBL/GenBank/DDBJ databases">
        <authorList>
            <person name="Henning P.M."/>
            <person name="McCubbin A.G."/>
            <person name="Shore J.S."/>
        </authorList>
    </citation>
    <scope>NUCLEOTIDE SEQUENCE</scope>
    <source>
        <strain evidence="15">F60SS</strain>
        <tissue evidence="15">Leaves</tissue>
    </source>
</reference>
<dbReference type="OrthoDB" id="187139at2759"/>
<evidence type="ECO:0000256" key="14">
    <source>
        <dbReference type="SAM" id="SignalP"/>
    </source>
</evidence>
<keyword evidence="16" id="KW-1185">Reference proteome</keyword>
<dbReference type="EMBL" id="JAKUCV010006176">
    <property type="protein sequence ID" value="KAJ4828436.1"/>
    <property type="molecule type" value="Genomic_DNA"/>
</dbReference>
<evidence type="ECO:0000256" key="5">
    <source>
        <dbReference type="ARBA" id="ARBA00022525"/>
    </source>
</evidence>
<keyword evidence="8 13" id="KW-0378">Hydrolase</keyword>
<gene>
    <name evidence="15" type="ORF">Tsubulata_049363</name>
</gene>
<comment type="caution">
    <text evidence="15">The sequence shown here is derived from an EMBL/GenBank/DDBJ whole genome shotgun (WGS) entry which is preliminary data.</text>
</comment>
<evidence type="ECO:0000313" key="15">
    <source>
        <dbReference type="EMBL" id="KAJ4828436.1"/>
    </source>
</evidence>
<comment type="catalytic activity">
    <reaction evidence="11">
        <text>(1,4-alpha-D-galacturonosyl)n+m + H2O = (1,4-alpha-D-galacturonosyl)n + (1,4-alpha-D-galacturonosyl)m.</text>
        <dbReference type="EC" id="3.2.1.15"/>
    </reaction>
</comment>
<reference evidence="15" key="2">
    <citation type="journal article" date="2023" name="Plants (Basel)">
        <title>Annotation of the Turnera subulata (Passifloraceae) Draft Genome Reveals the S-Locus Evolved after the Divergence of Turneroideae from Passifloroideae in a Stepwise Manner.</title>
        <authorList>
            <person name="Henning P.M."/>
            <person name="Roalson E.H."/>
            <person name="Mir W."/>
            <person name="McCubbin A.G."/>
            <person name="Shore J.S."/>
        </authorList>
    </citation>
    <scope>NUCLEOTIDE SEQUENCE</scope>
    <source>
        <strain evidence="15">F60SS</strain>
    </source>
</reference>
<evidence type="ECO:0000256" key="10">
    <source>
        <dbReference type="ARBA" id="ARBA00023316"/>
    </source>
</evidence>
<evidence type="ECO:0000256" key="9">
    <source>
        <dbReference type="ARBA" id="ARBA00023295"/>
    </source>
</evidence>
<dbReference type="PANTHER" id="PTHR31375">
    <property type="match status" value="1"/>
</dbReference>
<evidence type="ECO:0000256" key="7">
    <source>
        <dbReference type="ARBA" id="ARBA00022737"/>
    </source>
</evidence>
<keyword evidence="7" id="KW-0677">Repeat</keyword>
<protein>
    <recommendedName>
        <fullName evidence="3">endo-polygalacturonase</fullName>
        <ecNumber evidence="3">3.2.1.15</ecNumber>
    </recommendedName>
</protein>
<proteinExistence type="inferred from homology"/>
<evidence type="ECO:0000313" key="16">
    <source>
        <dbReference type="Proteomes" id="UP001141552"/>
    </source>
</evidence>
<organism evidence="15 16">
    <name type="scientific">Turnera subulata</name>
    <dbReference type="NCBI Taxonomy" id="218843"/>
    <lineage>
        <taxon>Eukaryota</taxon>
        <taxon>Viridiplantae</taxon>
        <taxon>Streptophyta</taxon>
        <taxon>Embryophyta</taxon>
        <taxon>Tracheophyta</taxon>
        <taxon>Spermatophyta</taxon>
        <taxon>Magnoliopsida</taxon>
        <taxon>eudicotyledons</taxon>
        <taxon>Gunneridae</taxon>
        <taxon>Pentapetalae</taxon>
        <taxon>rosids</taxon>
        <taxon>fabids</taxon>
        <taxon>Malpighiales</taxon>
        <taxon>Passifloraceae</taxon>
        <taxon>Turnera</taxon>
    </lineage>
</organism>
<keyword evidence="4" id="KW-0134">Cell wall</keyword>
<dbReference type="GO" id="GO:0004650">
    <property type="term" value="F:polygalacturonase activity"/>
    <property type="evidence" value="ECO:0007669"/>
    <property type="project" value="UniProtKB-EC"/>
</dbReference>
<dbReference type="Proteomes" id="UP001141552">
    <property type="component" value="Unassembled WGS sequence"/>
</dbReference>
<comment type="similarity">
    <text evidence="2 13">Belongs to the glycosyl hydrolase 28 family.</text>
</comment>
<name>A0A9Q0J3P3_9ROSI</name>
<accession>A0A9Q0J3P3</accession>
<evidence type="ECO:0000256" key="4">
    <source>
        <dbReference type="ARBA" id="ARBA00022512"/>
    </source>
</evidence>
<feature type="signal peptide" evidence="14">
    <location>
        <begin position="1"/>
        <end position="20"/>
    </location>
</feature>